<dbReference type="GO" id="GO:0015031">
    <property type="term" value="P:protein transport"/>
    <property type="evidence" value="ECO:0007669"/>
    <property type="project" value="UniProtKB-KW"/>
</dbReference>
<dbReference type="InterPro" id="IPR040047">
    <property type="entry name" value="VPS50"/>
</dbReference>
<dbReference type="Pfam" id="PF10474">
    <property type="entry name" value="Syndetin_C"/>
    <property type="match status" value="1"/>
</dbReference>
<feature type="compositionally biased region" description="Basic residues" evidence="4">
    <location>
        <begin position="52"/>
        <end position="62"/>
    </location>
</feature>
<evidence type="ECO:0000259" key="5">
    <source>
        <dbReference type="Pfam" id="PF10474"/>
    </source>
</evidence>
<keyword evidence="3" id="KW-0175">Coiled coil</keyword>
<proteinExistence type="predicted"/>
<evidence type="ECO:0000259" key="6">
    <source>
        <dbReference type="Pfam" id="PF10475"/>
    </source>
</evidence>
<keyword evidence="2" id="KW-0653">Protein transport</keyword>
<dbReference type="GO" id="GO:0005829">
    <property type="term" value="C:cytosol"/>
    <property type="evidence" value="ECO:0007669"/>
    <property type="project" value="GOC"/>
</dbReference>
<name>A0AAX4NZR2_9CHLO</name>
<feature type="domain" description="Syndetin C-terminal" evidence="5">
    <location>
        <begin position="724"/>
        <end position="952"/>
    </location>
</feature>
<keyword evidence="1" id="KW-0813">Transport</keyword>
<dbReference type="InterPro" id="IPR019515">
    <property type="entry name" value="VPS54_N"/>
</dbReference>
<organism evidence="7 8">
    <name type="scientific">Chloropicon roscoffensis</name>
    <dbReference type="NCBI Taxonomy" id="1461544"/>
    <lineage>
        <taxon>Eukaryota</taxon>
        <taxon>Viridiplantae</taxon>
        <taxon>Chlorophyta</taxon>
        <taxon>Chloropicophyceae</taxon>
        <taxon>Chloropicales</taxon>
        <taxon>Chloropicaceae</taxon>
        <taxon>Chloropicon</taxon>
    </lineage>
</organism>
<evidence type="ECO:0000313" key="8">
    <source>
        <dbReference type="Proteomes" id="UP001472866"/>
    </source>
</evidence>
<feature type="domain" description="Vacuolar protein sorting-associated protein 54 N-terminal" evidence="6">
    <location>
        <begin position="98"/>
        <end position="387"/>
    </location>
</feature>
<dbReference type="PANTHER" id="PTHR13258">
    <property type="entry name" value="SYNDETIN"/>
    <property type="match status" value="1"/>
</dbReference>
<evidence type="ECO:0000256" key="2">
    <source>
        <dbReference type="ARBA" id="ARBA00022927"/>
    </source>
</evidence>
<dbReference type="GO" id="GO:0000149">
    <property type="term" value="F:SNARE binding"/>
    <property type="evidence" value="ECO:0007669"/>
    <property type="project" value="TreeGrafter"/>
</dbReference>
<dbReference type="GO" id="GO:0042147">
    <property type="term" value="P:retrograde transport, endosome to Golgi"/>
    <property type="evidence" value="ECO:0007669"/>
    <property type="project" value="InterPro"/>
</dbReference>
<dbReference type="PANTHER" id="PTHR13258:SF0">
    <property type="entry name" value="SYNDETIN"/>
    <property type="match status" value="1"/>
</dbReference>
<dbReference type="GO" id="GO:0032456">
    <property type="term" value="P:endocytic recycling"/>
    <property type="evidence" value="ECO:0007669"/>
    <property type="project" value="InterPro"/>
</dbReference>
<evidence type="ECO:0000256" key="1">
    <source>
        <dbReference type="ARBA" id="ARBA00022448"/>
    </source>
</evidence>
<feature type="compositionally biased region" description="Gly residues" evidence="4">
    <location>
        <begin position="12"/>
        <end position="24"/>
    </location>
</feature>
<dbReference type="InterPro" id="IPR019514">
    <property type="entry name" value="Syndetin_C"/>
</dbReference>
<dbReference type="AlphaFoldDB" id="A0AAX4NZR2"/>
<sequence>MEALKTTFGRLGVTGSGERGGEGQGSSPMPAAATSPKRLVPSAEEDLSKRLPAGRKVQRLRKKAEDKTKHKQPALEEEEYTKAEAEAKEAMIASKLAPGYFEAEFDAELEALSSLPSDPNPRYLEDRVAEKLLTLQLLNERLYSHIMGNYGDFVGGIEAVSEVEKDLQVAHVLAKNSRRSLALCSEEVKRNIRIASNAKRKRELLNLLDLLLQLRGVVAQVSELEKGLKDGRLAWTVANTMRCAEVISSLDPEIFCVHELRITVMRVLDDTLAAADDTLQGLCFSFDPSTSLRVFEAYLTLGDTTGLADKIQACFAQAVLGSSHGIIRTVTGARTQGGAGKDAGLVRNRPYNELCKTLSIDQFRLCLLKTFDVLVGVLVSHYEMRRWYAEELKKYQGGMGGSDGSGDGASEGGEVDEETRGEAIEVIGVMSKALNDGRRLLFEHVEGRIASLLSAPSAGEGEHFLQVLEWTHCFISCGEAFCEGEVANLRKHVARTCAKFFDAYHRQNMEALKMILDKELWHSLPLDGDQVPVLRQAMRAEGGGVDALGGLKFEDLVSRKAELFAEGTDPVRTFRELSIAASSVAEAGPGAQAAGDDMDGAESPMAAGERVFTSSSLKVLKCMERYAYLMKVIGQRSCTKVVEGFCQLFDLYFWHIFQLFGNVDLLYDRLAPQDGSGALTLRLKKTLDRISRSTSYAIGQYVDGYANDPAQGQGQQRLLSSGNMYGLRERTVALSSLGHVAAEVLRSQEDLQGLAPSEMSSQLDTFLNRTVMAVDDLREHLFHRVAKLLVNLGWVPEEIEKCNWAIKDVGMQQHEWVDRLNGQFYQFQLKLDAVGVQGEALKEFWKYAVSAANESILEGFSLVKKCSIEGRAAMSLDLQMFTQGMKRFVPKGFEADVRIVDGYIKAFYVPESDLLHWAMTHREYKREAILRLVACVFDANKPSSLNPLEINKRKKRLKELLAEIETSLI</sequence>
<evidence type="ECO:0000256" key="3">
    <source>
        <dbReference type="ARBA" id="ARBA00023054"/>
    </source>
</evidence>
<accession>A0AAX4NZR2</accession>
<dbReference type="Pfam" id="PF10475">
    <property type="entry name" value="Vps54_N"/>
    <property type="match status" value="1"/>
</dbReference>
<dbReference type="GO" id="GO:1990745">
    <property type="term" value="C:EARP complex"/>
    <property type="evidence" value="ECO:0007669"/>
    <property type="project" value="InterPro"/>
</dbReference>
<feature type="region of interest" description="Disordered" evidence="4">
    <location>
        <begin position="1"/>
        <end position="77"/>
    </location>
</feature>
<gene>
    <name evidence="7" type="ORF">HKI87_01g08470</name>
</gene>
<dbReference type="Proteomes" id="UP001472866">
    <property type="component" value="Chromosome 01"/>
</dbReference>
<protein>
    <submittedName>
        <fullName evidence="7">DUF2451 domain-containing protein</fullName>
    </submittedName>
</protein>
<dbReference type="EMBL" id="CP151501">
    <property type="protein sequence ID" value="WZN59321.1"/>
    <property type="molecule type" value="Genomic_DNA"/>
</dbReference>
<evidence type="ECO:0000313" key="7">
    <source>
        <dbReference type="EMBL" id="WZN59321.1"/>
    </source>
</evidence>
<keyword evidence="8" id="KW-1185">Reference proteome</keyword>
<evidence type="ECO:0000256" key="4">
    <source>
        <dbReference type="SAM" id="MobiDB-lite"/>
    </source>
</evidence>
<reference evidence="7 8" key="1">
    <citation type="submission" date="2024-03" db="EMBL/GenBank/DDBJ databases">
        <title>Complete genome sequence of the green alga Chloropicon roscoffensis RCC1871.</title>
        <authorList>
            <person name="Lemieux C."/>
            <person name="Pombert J.-F."/>
            <person name="Otis C."/>
            <person name="Turmel M."/>
        </authorList>
    </citation>
    <scope>NUCLEOTIDE SEQUENCE [LARGE SCALE GENOMIC DNA]</scope>
    <source>
        <strain evidence="7 8">RCC1871</strain>
    </source>
</reference>